<dbReference type="KEGG" id="xva:C7V42_05610"/>
<evidence type="ECO:0000313" key="3">
    <source>
        <dbReference type="Proteomes" id="UP000284283"/>
    </source>
</evidence>
<sequence>MENRESGIGNRESGIGNRESQRQRAAPVRRHRHQSETSKSPVVVYSRFPSDASGLRSQTV</sequence>
<protein>
    <submittedName>
        <fullName evidence="2">Uncharacterized protein</fullName>
    </submittedName>
</protein>
<evidence type="ECO:0000256" key="1">
    <source>
        <dbReference type="SAM" id="MobiDB-lite"/>
    </source>
</evidence>
<accession>A0AAE8JUQ1</accession>
<gene>
    <name evidence="2" type="ORF">C9386_21280</name>
</gene>
<dbReference type="AlphaFoldDB" id="A0AAE8JUQ1"/>
<comment type="caution">
    <text evidence="2">The sequence shown here is derived from an EMBL/GenBank/DDBJ whole genome shotgun (WGS) entry which is preliminary data.</text>
</comment>
<organism evidence="2 3">
    <name type="scientific">Xanthomonas vasicola pv. vasculorum</name>
    <dbReference type="NCBI Taxonomy" id="325776"/>
    <lineage>
        <taxon>Bacteria</taxon>
        <taxon>Pseudomonadati</taxon>
        <taxon>Pseudomonadota</taxon>
        <taxon>Gammaproteobacteria</taxon>
        <taxon>Lysobacterales</taxon>
        <taxon>Lysobacteraceae</taxon>
        <taxon>Xanthomonas</taxon>
    </lineage>
</organism>
<dbReference type="Proteomes" id="UP000284283">
    <property type="component" value="Unassembled WGS sequence"/>
</dbReference>
<name>A0AAE8JUQ1_XANVA</name>
<evidence type="ECO:0000313" key="2">
    <source>
        <dbReference type="EMBL" id="RNK97492.1"/>
    </source>
</evidence>
<feature type="region of interest" description="Disordered" evidence="1">
    <location>
        <begin position="1"/>
        <end position="60"/>
    </location>
</feature>
<proteinExistence type="predicted"/>
<dbReference type="EMBL" id="PYTT01000161">
    <property type="protein sequence ID" value="RNK97492.1"/>
    <property type="molecule type" value="Genomic_DNA"/>
</dbReference>
<reference evidence="2 3" key="1">
    <citation type="submission" date="2018-03" db="EMBL/GenBank/DDBJ databases">
        <authorList>
            <person name="Wu G."/>
        </authorList>
    </citation>
    <scope>NUCLEOTIDE SEQUENCE [LARGE SCALE GENOMIC DNA]</scope>
    <source>
        <strain evidence="2 3">SAM-118</strain>
    </source>
</reference>